<keyword evidence="1" id="KW-0472">Membrane</keyword>
<organism evidence="2">
    <name type="scientific">Homo sapiens</name>
    <name type="common">Human</name>
    <dbReference type="NCBI Taxonomy" id="9606"/>
    <lineage>
        <taxon>Eukaryota</taxon>
        <taxon>Metazoa</taxon>
        <taxon>Chordata</taxon>
        <taxon>Craniata</taxon>
        <taxon>Vertebrata</taxon>
        <taxon>Euteleostomi</taxon>
        <taxon>Mammalia</taxon>
        <taxon>Eutheria</taxon>
        <taxon>Euarchontoglires</taxon>
        <taxon>Primates</taxon>
        <taxon>Haplorrhini</taxon>
        <taxon>Catarrhini</taxon>
        <taxon>Hominidae</taxon>
        <taxon>Homo</taxon>
    </lineage>
</organism>
<accession>Q9H6I0</accession>
<dbReference type="BioGRID-ORCS" id="55654">
    <property type="hits" value="137 hits in 1168 CRISPR screens"/>
</dbReference>
<dbReference type="DNASU" id="55654"/>
<evidence type="ECO:0000313" key="2">
    <source>
        <dbReference type="EMBL" id="BAB15279.1"/>
    </source>
</evidence>
<evidence type="ECO:0000256" key="1">
    <source>
        <dbReference type="SAM" id="Phobius"/>
    </source>
</evidence>
<name>Q9H6I0_HUMAN</name>
<keyword evidence="1" id="KW-0812">Transmembrane</keyword>
<keyword evidence="1" id="KW-1133">Transmembrane helix</keyword>
<proteinExistence type="evidence at transcript level"/>
<sequence length="165" mass="17845">MYSFPPATSCPLHIHESLPAREGHPSFLQHGRYLWDRDFPWRAAESGQSQKQVSKGPRERGLCPGGSLHRDQCLLHSCSSGLTPPRPLPSRSDPPPGHLLRGVLCTLLFGLLLTCALVLWGEGIAVGKAEQLQPSLPLLHVAGAQARRAGASVRLRPPGAYQGPE</sequence>
<reference evidence="2" key="1">
    <citation type="submission" date="2000-08" db="EMBL/GenBank/DDBJ databases">
        <title>NEDO human cDNA sequencing project.</title>
        <authorList>
            <person name="Watanabe K."/>
            <person name="Kumagai A."/>
            <person name="Itakura S."/>
            <person name="Yamazaki M."/>
            <person name="Tashiro H."/>
            <person name="Ota T."/>
            <person name="Suzuki Y."/>
            <person name="Obayashi M."/>
            <person name="Nishi T."/>
            <person name="Shibahara T."/>
            <person name="Tanaka T."/>
            <person name="Nakamura Y."/>
            <person name="Isogai T."/>
            <person name="Sugano S."/>
        </authorList>
    </citation>
    <scope>NUCLEOTIDE SEQUENCE</scope>
</reference>
<feature type="transmembrane region" description="Helical" evidence="1">
    <location>
        <begin position="99"/>
        <end position="120"/>
    </location>
</feature>
<dbReference type="EMBL" id="AK025910">
    <property type="protein sequence ID" value="BAB15279.1"/>
    <property type="molecule type" value="mRNA"/>
</dbReference>
<protein>
    <submittedName>
        <fullName evidence="2">cDNA: FLJ22257 fis, clone HRC02873</fullName>
    </submittedName>
</protein>
<dbReference type="DisGeNET" id="55654"/>
<dbReference type="AlphaFoldDB" id="Q9H6I0"/>